<proteinExistence type="predicted"/>
<dbReference type="PANTHER" id="PTHR24188">
    <property type="entry name" value="ANKYRIN REPEAT PROTEIN"/>
    <property type="match status" value="1"/>
</dbReference>
<evidence type="ECO:0000313" key="3">
    <source>
        <dbReference type="EMBL" id="EAX92886.1"/>
    </source>
</evidence>
<dbReference type="RefSeq" id="XP_001305816.1">
    <property type="nucleotide sequence ID" value="XM_001305815.1"/>
</dbReference>
<dbReference type="EMBL" id="DS113942">
    <property type="protein sequence ID" value="EAX92886.1"/>
    <property type="molecule type" value="Genomic_DNA"/>
</dbReference>
<dbReference type="AlphaFoldDB" id="A2FQD9"/>
<evidence type="ECO:0000313" key="4">
    <source>
        <dbReference type="Proteomes" id="UP000001542"/>
    </source>
</evidence>
<reference evidence="3" key="2">
    <citation type="journal article" date="2007" name="Science">
        <title>Draft genome sequence of the sexually transmitted pathogen Trichomonas vaginalis.</title>
        <authorList>
            <person name="Carlton J.M."/>
            <person name="Hirt R.P."/>
            <person name="Silva J.C."/>
            <person name="Delcher A.L."/>
            <person name="Schatz M."/>
            <person name="Zhao Q."/>
            <person name="Wortman J.R."/>
            <person name="Bidwell S.L."/>
            <person name="Alsmark U.C.M."/>
            <person name="Besteiro S."/>
            <person name="Sicheritz-Ponten T."/>
            <person name="Noel C.J."/>
            <person name="Dacks J.B."/>
            <person name="Foster P.G."/>
            <person name="Simillion C."/>
            <person name="Van de Peer Y."/>
            <person name="Miranda-Saavedra D."/>
            <person name="Barton G.J."/>
            <person name="Westrop G.D."/>
            <person name="Mueller S."/>
            <person name="Dessi D."/>
            <person name="Fiori P.L."/>
            <person name="Ren Q."/>
            <person name="Paulsen I."/>
            <person name="Zhang H."/>
            <person name="Bastida-Corcuera F.D."/>
            <person name="Simoes-Barbosa A."/>
            <person name="Brown M.T."/>
            <person name="Hayes R.D."/>
            <person name="Mukherjee M."/>
            <person name="Okumura C.Y."/>
            <person name="Schneider R."/>
            <person name="Smith A.J."/>
            <person name="Vanacova S."/>
            <person name="Villalvazo M."/>
            <person name="Haas B.J."/>
            <person name="Pertea M."/>
            <person name="Feldblyum T.V."/>
            <person name="Utterback T.R."/>
            <person name="Shu C.L."/>
            <person name="Osoegawa K."/>
            <person name="de Jong P.J."/>
            <person name="Hrdy I."/>
            <person name="Horvathova L."/>
            <person name="Zubacova Z."/>
            <person name="Dolezal P."/>
            <person name="Malik S.B."/>
            <person name="Logsdon J.M. Jr."/>
            <person name="Henze K."/>
            <person name="Gupta A."/>
            <person name="Wang C.C."/>
            <person name="Dunne R.L."/>
            <person name="Upcroft J.A."/>
            <person name="Upcroft P."/>
            <person name="White O."/>
            <person name="Salzberg S.L."/>
            <person name="Tang P."/>
            <person name="Chiu C.-H."/>
            <person name="Lee Y.-S."/>
            <person name="Embley T.M."/>
            <person name="Coombs G.H."/>
            <person name="Mottram J.C."/>
            <person name="Tachezy J."/>
            <person name="Fraser-Liggett C.M."/>
            <person name="Johnson P.J."/>
        </authorList>
    </citation>
    <scope>NUCLEOTIDE SEQUENCE [LARGE SCALE GENOMIC DNA]</scope>
    <source>
        <strain evidence="3">G3</strain>
    </source>
</reference>
<keyword evidence="4" id="KW-1185">Reference proteome</keyword>
<sequence length="122" mass="14017">MSLELNYESIAAHIKDYIDGDKFFNTFETQDIEKILKISQLSANDFITLLKQSRSTINANKLYECTRATNVSVQNLEEVVAILKSVKKYMKLRIFDGIIDVLIQIQNDISDSTEKSHKITKK</sequence>
<reference evidence="3" key="1">
    <citation type="submission" date="2006-10" db="EMBL/GenBank/DDBJ databases">
        <authorList>
            <person name="Amadeo P."/>
            <person name="Zhao Q."/>
            <person name="Wortman J."/>
            <person name="Fraser-Liggett C."/>
            <person name="Carlton J."/>
        </authorList>
    </citation>
    <scope>NUCLEOTIDE SEQUENCE</scope>
    <source>
        <strain evidence="3">G3</strain>
    </source>
</reference>
<dbReference type="PANTHER" id="PTHR24188:SF29">
    <property type="entry name" value="GH09064P"/>
    <property type="match status" value="1"/>
</dbReference>
<evidence type="ECO:0000256" key="1">
    <source>
        <dbReference type="ARBA" id="ARBA00022737"/>
    </source>
</evidence>
<keyword evidence="2" id="KW-0040">ANK repeat</keyword>
<protein>
    <submittedName>
        <fullName evidence="3">Uncharacterized protein</fullName>
    </submittedName>
</protein>
<dbReference type="KEGG" id="tva:4750601"/>
<dbReference type="SMR" id="A2FQD9"/>
<name>A2FQD9_TRIV3</name>
<evidence type="ECO:0000256" key="2">
    <source>
        <dbReference type="ARBA" id="ARBA00023043"/>
    </source>
</evidence>
<dbReference type="Proteomes" id="UP000001542">
    <property type="component" value="Unassembled WGS sequence"/>
</dbReference>
<organism evidence="3 4">
    <name type="scientific">Trichomonas vaginalis (strain ATCC PRA-98 / G3)</name>
    <dbReference type="NCBI Taxonomy" id="412133"/>
    <lineage>
        <taxon>Eukaryota</taxon>
        <taxon>Metamonada</taxon>
        <taxon>Parabasalia</taxon>
        <taxon>Trichomonadida</taxon>
        <taxon>Trichomonadidae</taxon>
        <taxon>Trichomonas</taxon>
    </lineage>
</organism>
<keyword evidence="1" id="KW-0677">Repeat</keyword>
<dbReference type="InParanoid" id="A2FQD9"/>
<gene>
    <name evidence="3" type="ORF">TVAG_467330</name>
</gene>
<dbReference type="VEuPathDB" id="TrichDB:TVAG_467330"/>
<dbReference type="VEuPathDB" id="TrichDB:TVAGG3_1048020"/>
<accession>A2FQD9</accession>